<dbReference type="InterPro" id="IPR000618">
    <property type="entry name" value="Insect_cuticle"/>
</dbReference>
<evidence type="ECO:0000256" key="2">
    <source>
        <dbReference type="SAM" id="MobiDB-lite"/>
    </source>
</evidence>
<feature type="region of interest" description="Disordered" evidence="2">
    <location>
        <begin position="16"/>
        <end position="101"/>
    </location>
</feature>
<evidence type="ECO:0000313" key="3">
    <source>
        <dbReference type="Proteomes" id="UP000694941"/>
    </source>
</evidence>
<gene>
    <name evidence="4" type="primary">LOC111083407</name>
</gene>
<evidence type="ECO:0000313" key="4">
    <source>
        <dbReference type="RefSeq" id="XP_022235622.1"/>
    </source>
</evidence>
<dbReference type="RefSeq" id="XP_022235622.1">
    <property type="nucleotide sequence ID" value="XM_022379914.1"/>
</dbReference>
<name>A0ABM1RW67_LIMPO</name>
<keyword evidence="1" id="KW-0193">Cuticle</keyword>
<organism evidence="3 4">
    <name type="scientific">Limulus polyphemus</name>
    <name type="common">Atlantic horseshoe crab</name>
    <dbReference type="NCBI Taxonomy" id="6850"/>
    <lineage>
        <taxon>Eukaryota</taxon>
        <taxon>Metazoa</taxon>
        <taxon>Ecdysozoa</taxon>
        <taxon>Arthropoda</taxon>
        <taxon>Chelicerata</taxon>
        <taxon>Merostomata</taxon>
        <taxon>Xiphosura</taxon>
        <taxon>Limulidae</taxon>
        <taxon>Limulus</taxon>
    </lineage>
</organism>
<dbReference type="PANTHER" id="PTHR10380:SF240">
    <property type="match status" value="1"/>
</dbReference>
<protein>
    <submittedName>
        <fullName evidence="4">Uncharacterized protein LOC111083407</fullName>
    </submittedName>
</protein>
<dbReference type="InterPro" id="IPR050468">
    <property type="entry name" value="Cuticle_Struct_Prot"/>
</dbReference>
<keyword evidence="3" id="KW-1185">Reference proteome</keyword>
<evidence type="ECO:0000256" key="1">
    <source>
        <dbReference type="PROSITE-ProRule" id="PRU00497"/>
    </source>
</evidence>
<sequence>MVVVHSTIVAAKSKVTWDEEPSNARIDGSHGNFGDRISGKHGNTGGSHGDSKTNNPSVPKSGHGDGANFELGNEFGRRIGSGSGKHFQFHEQGQKGPHSYRYGYDTGDSYNPLTRFEERDGNGVVRGYYTYRDPYGKLQRVEYMAHPKLGFRVRGSFGEFPRRGH</sequence>
<dbReference type="Pfam" id="PF00379">
    <property type="entry name" value="Chitin_bind_4"/>
    <property type="match status" value="1"/>
</dbReference>
<proteinExistence type="predicted"/>
<dbReference type="PANTHER" id="PTHR10380">
    <property type="entry name" value="CUTICLE PROTEIN"/>
    <property type="match status" value="1"/>
</dbReference>
<dbReference type="PROSITE" id="PS51155">
    <property type="entry name" value="CHIT_BIND_RR_2"/>
    <property type="match status" value="1"/>
</dbReference>
<accession>A0ABM1RW67</accession>
<dbReference type="Proteomes" id="UP000694941">
    <property type="component" value="Unplaced"/>
</dbReference>
<reference evidence="4" key="1">
    <citation type="submission" date="2025-08" db="UniProtKB">
        <authorList>
            <consortium name="RefSeq"/>
        </authorList>
    </citation>
    <scope>IDENTIFICATION</scope>
    <source>
        <tissue evidence="4">Muscle</tissue>
    </source>
</reference>
<dbReference type="GeneID" id="111083407"/>